<dbReference type="InterPro" id="IPR013783">
    <property type="entry name" value="Ig-like_fold"/>
</dbReference>
<dbReference type="CTD" id="20250496"/>
<organism evidence="4 5">
    <name type="scientific">Lottia gigantea</name>
    <name type="common">Giant owl limpet</name>
    <dbReference type="NCBI Taxonomy" id="225164"/>
    <lineage>
        <taxon>Eukaryota</taxon>
        <taxon>Metazoa</taxon>
        <taxon>Spiralia</taxon>
        <taxon>Lophotrochozoa</taxon>
        <taxon>Mollusca</taxon>
        <taxon>Gastropoda</taxon>
        <taxon>Patellogastropoda</taxon>
        <taxon>Lottioidea</taxon>
        <taxon>Lottiidae</taxon>
        <taxon>Lottia</taxon>
    </lineage>
</organism>
<proteinExistence type="predicted"/>
<dbReference type="InterPro" id="IPR000535">
    <property type="entry name" value="MSP_dom"/>
</dbReference>
<dbReference type="GeneID" id="20250496"/>
<dbReference type="Pfam" id="PF00650">
    <property type="entry name" value="CRAL_TRIO"/>
    <property type="match status" value="1"/>
</dbReference>
<dbReference type="PANTHER" id="PTHR46384:SF1">
    <property type="entry name" value="MOTILE SPERM DOMAIN-CONTAINING PROTEIN 2"/>
    <property type="match status" value="1"/>
</dbReference>
<evidence type="ECO:0000256" key="1">
    <source>
        <dbReference type="SAM" id="Phobius"/>
    </source>
</evidence>
<evidence type="ECO:0008006" key="6">
    <source>
        <dbReference type="Google" id="ProtNLM"/>
    </source>
</evidence>
<dbReference type="OrthoDB" id="75724at2759"/>
<accession>V4AHY2</accession>
<dbReference type="OMA" id="NDALKCW"/>
<feature type="transmembrane region" description="Helical" evidence="1">
    <location>
        <begin position="483"/>
        <end position="500"/>
    </location>
</feature>
<dbReference type="GO" id="GO:0140284">
    <property type="term" value="C:endoplasmic reticulum-endosome membrane contact site"/>
    <property type="evidence" value="ECO:0007669"/>
    <property type="project" value="TreeGrafter"/>
</dbReference>
<dbReference type="InterPro" id="IPR036865">
    <property type="entry name" value="CRAL-TRIO_dom_sf"/>
</dbReference>
<dbReference type="RefSeq" id="XP_009045653.1">
    <property type="nucleotide sequence ID" value="XM_009047405.1"/>
</dbReference>
<dbReference type="GO" id="GO:0012505">
    <property type="term" value="C:endomembrane system"/>
    <property type="evidence" value="ECO:0007669"/>
    <property type="project" value="TreeGrafter"/>
</dbReference>
<dbReference type="PROSITE" id="PS50191">
    <property type="entry name" value="CRAL_TRIO"/>
    <property type="match status" value="1"/>
</dbReference>
<dbReference type="Gene3D" id="2.60.40.10">
    <property type="entry name" value="Immunoglobulins"/>
    <property type="match status" value="1"/>
</dbReference>
<dbReference type="Gene3D" id="3.40.525.10">
    <property type="entry name" value="CRAL-TRIO lipid binding domain"/>
    <property type="match status" value="1"/>
</dbReference>
<evidence type="ECO:0000259" key="2">
    <source>
        <dbReference type="PROSITE" id="PS50191"/>
    </source>
</evidence>
<reference evidence="4 5" key="1">
    <citation type="journal article" date="2013" name="Nature">
        <title>Insights into bilaterian evolution from three spiralian genomes.</title>
        <authorList>
            <person name="Simakov O."/>
            <person name="Marletaz F."/>
            <person name="Cho S.J."/>
            <person name="Edsinger-Gonzales E."/>
            <person name="Havlak P."/>
            <person name="Hellsten U."/>
            <person name="Kuo D.H."/>
            <person name="Larsson T."/>
            <person name="Lv J."/>
            <person name="Arendt D."/>
            <person name="Savage R."/>
            <person name="Osoegawa K."/>
            <person name="de Jong P."/>
            <person name="Grimwood J."/>
            <person name="Chapman J.A."/>
            <person name="Shapiro H."/>
            <person name="Aerts A."/>
            <person name="Otillar R.P."/>
            <person name="Terry A.Y."/>
            <person name="Boore J.L."/>
            <person name="Grigoriev I.V."/>
            <person name="Lindberg D.R."/>
            <person name="Seaver E.C."/>
            <person name="Weisblat D.A."/>
            <person name="Putnam N.H."/>
            <person name="Rokhsar D.S."/>
        </authorList>
    </citation>
    <scope>NUCLEOTIDE SEQUENCE [LARGE SCALE GENOMIC DNA]</scope>
</reference>
<dbReference type="EMBL" id="KB199929">
    <property type="protein sequence ID" value="ESP03679.1"/>
    <property type="molecule type" value="Genomic_DNA"/>
</dbReference>
<keyword evidence="5" id="KW-1185">Reference proteome</keyword>
<dbReference type="Pfam" id="PF00635">
    <property type="entry name" value="Motile_Sperm"/>
    <property type="match status" value="1"/>
</dbReference>
<dbReference type="KEGG" id="lgi:LOTGIDRAFT_237580"/>
<dbReference type="InterPro" id="IPR008962">
    <property type="entry name" value="PapD-like_sf"/>
</dbReference>
<evidence type="ECO:0000313" key="5">
    <source>
        <dbReference type="Proteomes" id="UP000030746"/>
    </source>
</evidence>
<dbReference type="AlphaFoldDB" id="V4AHY2"/>
<feature type="domain" description="MSP" evidence="3">
    <location>
        <begin position="312"/>
        <end position="429"/>
    </location>
</feature>
<keyword evidence="1" id="KW-1133">Transmembrane helix</keyword>
<dbReference type="PANTHER" id="PTHR46384">
    <property type="entry name" value="MOTILE SPERM DOMAIN-CONTAINING PROTEIN 2"/>
    <property type="match status" value="1"/>
</dbReference>
<name>V4AHY2_LOTGI</name>
<sequence>MTKEEPTVKTIRTNFETKYADNIKKEVYDSRDLEAIKSDDDLVTTYIRNDIPPEDLIHESLKWRNDIKLNDINEDTFDKWMWEKGAVYFHNKDKDGHRILNVVCRHHKKDAALLPFVKKFLGYAIDNAFKEDRHSRIVVLFDMSDAGLSNLDMDLIKYIITCFKYYFPTFLSYMLIYEMPWIFNAAWKVIKAWLSQEAVKVIKFVTKSDIQEYINRDQILTHMGGTDKFVYKYPPEPVTEAGDADSMLLNSTRKKVTFADQDSQLYKSLSNDSISQQDTNSNAIFRKTTISRTYSSSFKKQNRDENSFIGRLLTISPAEELEFVVDENGKESYDVISLTNTLPYSIAYKVKTTSPEKYRVRPSSGLVRSGSCTEVHVYLQPGFSSTIAKDKFLIMAMEVTNETADSINDLWKKVGKENIMEHRLRCTQTTSDTGDIGDLKSEIDNINMTSDQRLLKISRQLDTIQRDNVILQNHVQLLLRTQLFMFFLFIAFISMLCYLFHEEVLSIRHSGCSSSLF</sequence>
<keyword evidence="1" id="KW-0812">Transmembrane</keyword>
<evidence type="ECO:0000313" key="4">
    <source>
        <dbReference type="EMBL" id="ESP03679.1"/>
    </source>
</evidence>
<keyword evidence="1" id="KW-0472">Membrane</keyword>
<dbReference type="SUPFAM" id="SSF52087">
    <property type="entry name" value="CRAL/TRIO domain"/>
    <property type="match status" value="1"/>
</dbReference>
<dbReference type="SUPFAM" id="SSF49354">
    <property type="entry name" value="PapD-like"/>
    <property type="match status" value="1"/>
</dbReference>
<dbReference type="CDD" id="cd00170">
    <property type="entry name" value="SEC14"/>
    <property type="match status" value="1"/>
</dbReference>
<feature type="domain" description="CRAL-TRIO" evidence="2">
    <location>
        <begin position="89"/>
        <end position="231"/>
    </location>
</feature>
<protein>
    <recommendedName>
        <fullName evidence="6">MSP domain-containing protein</fullName>
    </recommendedName>
</protein>
<dbReference type="InterPro" id="IPR001251">
    <property type="entry name" value="CRAL-TRIO_dom"/>
</dbReference>
<dbReference type="HOGENOM" id="CLU_028924_1_0_1"/>
<gene>
    <name evidence="4" type="ORF">LOTGIDRAFT_237580</name>
</gene>
<dbReference type="STRING" id="225164.V4AHY2"/>
<evidence type="ECO:0000259" key="3">
    <source>
        <dbReference type="PROSITE" id="PS50202"/>
    </source>
</evidence>
<dbReference type="SMART" id="SM00516">
    <property type="entry name" value="SEC14"/>
    <property type="match status" value="1"/>
</dbReference>
<dbReference type="Proteomes" id="UP000030746">
    <property type="component" value="Unassembled WGS sequence"/>
</dbReference>
<dbReference type="PROSITE" id="PS50202">
    <property type="entry name" value="MSP"/>
    <property type="match status" value="1"/>
</dbReference>
<dbReference type="InterPro" id="IPR053012">
    <property type="entry name" value="ER-organelle_contact"/>
</dbReference>